<dbReference type="NCBIfam" id="TIGR01986">
    <property type="entry name" value="glut_syn_euk"/>
    <property type="match status" value="1"/>
</dbReference>
<dbReference type="InterPro" id="IPR014709">
    <property type="entry name" value="Glutathione_synthase_C_euk"/>
</dbReference>
<dbReference type="OrthoDB" id="2020073at2759"/>
<dbReference type="InterPro" id="IPR014049">
    <property type="entry name" value="Glutathione_synthase_N_euk"/>
</dbReference>
<dbReference type="InterPro" id="IPR037013">
    <property type="entry name" value="GSH-S_sub-bd_sf"/>
</dbReference>
<evidence type="ECO:0000256" key="10">
    <source>
        <dbReference type="PIRNR" id="PIRNR001558"/>
    </source>
</evidence>
<dbReference type="InterPro" id="IPR004887">
    <property type="entry name" value="GSH_synth_subst-bd"/>
</dbReference>
<evidence type="ECO:0000256" key="12">
    <source>
        <dbReference type="PIRSR" id="PIRSR001558-2"/>
    </source>
</evidence>
<feature type="domain" description="Glutathione synthase substrate-binding" evidence="14">
    <location>
        <begin position="238"/>
        <end position="348"/>
    </location>
</feature>
<evidence type="ECO:0000313" key="15">
    <source>
        <dbReference type="EMBL" id="RVD88544.1"/>
    </source>
</evidence>
<evidence type="ECO:0000256" key="13">
    <source>
        <dbReference type="PIRSR" id="PIRSR001558-3"/>
    </source>
</evidence>
<comment type="cofactor">
    <cofactor evidence="10 12">
        <name>Mg(2+)</name>
        <dbReference type="ChEBI" id="CHEBI:18420"/>
    </cofactor>
    <text evidence="10 12">Binds 1 Mg(2+) ion per subunit.</text>
</comment>
<feature type="binding site" evidence="11">
    <location>
        <begin position="413"/>
        <end position="422"/>
    </location>
    <ligand>
        <name>ATP</name>
        <dbReference type="ChEBI" id="CHEBI:30616"/>
    </ligand>
</feature>
<evidence type="ECO:0000256" key="6">
    <source>
        <dbReference type="ARBA" id="ARBA00022723"/>
    </source>
</evidence>
<keyword evidence="5 10" id="KW-0317">Glutathione biosynthesis</keyword>
<dbReference type="PANTHER" id="PTHR11130:SF0">
    <property type="entry name" value="GLUTATHIONE SYNTHETASE"/>
    <property type="match status" value="1"/>
</dbReference>
<evidence type="ECO:0000259" key="14">
    <source>
        <dbReference type="Pfam" id="PF03199"/>
    </source>
</evidence>
<dbReference type="Gene3D" id="3.40.50.1760">
    <property type="entry name" value="Glutathione synthase, substrate-binding domain superfamily, eukaryotic"/>
    <property type="match status" value="1"/>
</dbReference>
<dbReference type="Proteomes" id="UP000283090">
    <property type="component" value="Unassembled WGS sequence"/>
</dbReference>
<evidence type="ECO:0000256" key="1">
    <source>
        <dbReference type="ARBA" id="ARBA00004965"/>
    </source>
</evidence>
<comment type="catalytic activity">
    <reaction evidence="10">
        <text>gamma-L-glutamyl-L-cysteine + glycine + ATP = glutathione + ADP + phosphate + H(+)</text>
        <dbReference type="Rhea" id="RHEA:13557"/>
        <dbReference type="ChEBI" id="CHEBI:15378"/>
        <dbReference type="ChEBI" id="CHEBI:30616"/>
        <dbReference type="ChEBI" id="CHEBI:43474"/>
        <dbReference type="ChEBI" id="CHEBI:57305"/>
        <dbReference type="ChEBI" id="CHEBI:57925"/>
        <dbReference type="ChEBI" id="CHEBI:58173"/>
        <dbReference type="ChEBI" id="CHEBI:456216"/>
        <dbReference type="EC" id="6.3.2.3"/>
    </reaction>
</comment>
<dbReference type="GO" id="GO:0005524">
    <property type="term" value="F:ATP binding"/>
    <property type="evidence" value="ECO:0007669"/>
    <property type="project" value="UniProtKB-UniRule"/>
</dbReference>
<dbReference type="EMBL" id="SAEB01000003">
    <property type="protein sequence ID" value="RVD88544.1"/>
    <property type="molecule type" value="Genomic_DNA"/>
</dbReference>
<dbReference type="STRING" id="97331.A0A437ABA9"/>
<feature type="binding site" evidence="13">
    <location>
        <begin position="516"/>
        <end position="517"/>
    </location>
    <ligand>
        <name>substrate</name>
    </ligand>
</feature>
<dbReference type="Gene3D" id="3.30.1490.80">
    <property type="match status" value="1"/>
</dbReference>
<dbReference type="AlphaFoldDB" id="A0A437ABA9"/>
<reference evidence="15 16" key="1">
    <citation type="submission" date="2019-01" db="EMBL/GenBank/DDBJ databases">
        <title>Intercellular communication is required for trap formation in the nematode-trapping fungus Duddingtonia flagrans.</title>
        <authorList>
            <person name="Youssar L."/>
            <person name="Wernet V."/>
            <person name="Hensel N."/>
            <person name="Hildebrandt H.-G."/>
            <person name="Fischer R."/>
        </authorList>
    </citation>
    <scope>NUCLEOTIDE SEQUENCE [LARGE SCALE GENOMIC DNA]</scope>
    <source>
        <strain evidence="15 16">CBS H-5679</strain>
    </source>
</reference>
<dbReference type="FunFam" id="3.40.50.1760:FF:000001">
    <property type="entry name" value="Glutathione synthetase"/>
    <property type="match status" value="1"/>
</dbReference>
<keyword evidence="9 10" id="KW-0460">Magnesium</keyword>
<feature type="binding site" evidence="11">
    <location>
        <position position="472"/>
    </location>
    <ligand>
        <name>ATP</name>
        <dbReference type="ChEBI" id="CHEBI:30616"/>
    </ligand>
</feature>
<feature type="binding site" evidence="11">
    <location>
        <position position="507"/>
    </location>
    <ligand>
        <name>ATP</name>
        <dbReference type="ChEBI" id="CHEBI:30616"/>
    </ligand>
</feature>
<feature type="binding site" evidence="11">
    <location>
        <position position="152"/>
    </location>
    <ligand>
        <name>ATP</name>
        <dbReference type="ChEBI" id="CHEBI:30616"/>
    </ligand>
</feature>
<evidence type="ECO:0000256" key="3">
    <source>
        <dbReference type="ARBA" id="ARBA00011738"/>
    </source>
</evidence>
<accession>A0A437ABA9</accession>
<feature type="binding site" evidence="11">
    <location>
        <position position="252"/>
    </location>
    <ligand>
        <name>substrate</name>
    </ligand>
</feature>
<feature type="binding site" evidence="12">
    <location>
        <position position="417"/>
    </location>
    <ligand>
        <name>Mg(2+)</name>
        <dbReference type="ChEBI" id="CHEBI:18420"/>
    </ligand>
</feature>
<dbReference type="Pfam" id="PF03199">
    <property type="entry name" value="GSH_synthase"/>
    <property type="match status" value="1"/>
</dbReference>
<feature type="binding site" evidence="13">
    <location>
        <begin position="156"/>
        <end position="159"/>
    </location>
    <ligand>
        <name>substrate</name>
    </ligand>
</feature>
<evidence type="ECO:0000256" key="9">
    <source>
        <dbReference type="ARBA" id="ARBA00022842"/>
    </source>
</evidence>
<evidence type="ECO:0000256" key="11">
    <source>
        <dbReference type="PIRSR" id="PIRSR001558-1"/>
    </source>
</evidence>
<dbReference type="SUPFAM" id="SSF52440">
    <property type="entry name" value="PreATP-grasp domain"/>
    <property type="match status" value="1"/>
</dbReference>
<comment type="subunit">
    <text evidence="3">Homodimer.</text>
</comment>
<proteinExistence type="inferred from homology"/>
<dbReference type="GeneID" id="93585037"/>
<keyword evidence="4 10" id="KW-0436">Ligase</keyword>
<dbReference type="RefSeq" id="XP_067494088.1">
    <property type="nucleotide sequence ID" value="XM_067631554.1"/>
</dbReference>
<comment type="similarity">
    <text evidence="2 10">Belongs to the eukaryotic GSH synthase family.</text>
</comment>
<dbReference type="InterPro" id="IPR005615">
    <property type="entry name" value="Glutathione_synthase"/>
</dbReference>
<feature type="binding site" evidence="11">
    <location>
        <position position="131"/>
    </location>
    <ligand>
        <name>substrate</name>
    </ligand>
</feature>
<dbReference type="PIRSF" id="PIRSF001558">
    <property type="entry name" value="GSHase"/>
    <property type="match status" value="1"/>
</dbReference>
<dbReference type="GO" id="GO:0004363">
    <property type="term" value="F:glutathione synthase activity"/>
    <property type="evidence" value="ECO:0007669"/>
    <property type="project" value="UniProtKB-UniRule"/>
</dbReference>
<dbReference type="SUPFAM" id="SSF56059">
    <property type="entry name" value="Glutathione synthetase ATP-binding domain-like"/>
    <property type="match status" value="1"/>
</dbReference>
<name>A0A437ABA9_ARTFL</name>
<dbReference type="Gene3D" id="3.30.470.20">
    <property type="entry name" value="ATP-grasp fold, B domain"/>
    <property type="match status" value="1"/>
</dbReference>
<protein>
    <recommendedName>
        <fullName evidence="10">Glutathione synthetase</fullName>
        <shortName evidence="10">GSH-S</shortName>
        <ecNumber evidence="10">6.3.2.3</ecNumber>
    </recommendedName>
</protein>
<feature type="binding site" evidence="11">
    <location>
        <position position="351"/>
    </location>
    <ligand>
        <name>ATP</name>
        <dbReference type="ChEBI" id="CHEBI:30616"/>
    </ligand>
</feature>
<dbReference type="InterPro" id="IPR014042">
    <property type="entry name" value="Glutathione_synthase_a-hlx"/>
</dbReference>
<feature type="binding site" evidence="13">
    <location>
        <begin position="246"/>
        <end position="248"/>
    </location>
    <ligand>
        <name>substrate</name>
    </ligand>
</feature>
<dbReference type="PANTHER" id="PTHR11130">
    <property type="entry name" value="GLUTATHIONE SYNTHETASE"/>
    <property type="match status" value="1"/>
</dbReference>
<evidence type="ECO:0000313" key="16">
    <source>
        <dbReference type="Proteomes" id="UP000283090"/>
    </source>
</evidence>
<dbReference type="InterPro" id="IPR016185">
    <property type="entry name" value="PreATP-grasp_dom_sf"/>
</dbReference>
<dbReference type="GO" id="GO:0005829">
    <property type="term" value="C:cytosol"/>
    <property type="evidence" value="ECO:0007669"/>
    <property type="project" value="TreeGrafter"/>
</dbReference>
<dbReference type="FunFam" id="3.30.1490.50:FF:000002">
    <property type="entry name" value="Glutathione synthetase"/>
    <property type="match status" value="1"/>
</dbReference>
<feature type="binding site" evidence="13">
    <location>
        <begin position="312"/>
        <end position="315"/>
    </location>
    <ligand>
        <name>substrate</name>
    </ligand>
</feature>
<dbReference type="UniPathway" id="UPA00142">
    <property type="reaction ID" value="UER00210"/>
</dbReference>
<keyword evidence="7 10" id="KW-0547">Nucleotide-binding</keyword>
<feature type="binding site" evidence="12">
    <location>
        <position position="152"/>
    </location>
    <ligand>
        <name>Mg(2+)</name>
        <dbReference type="ChEBI" id="CHEBI:18420"/>
    </ligand>
</feature>
<comment type="caution">
    <text evidence="15">The sequence shown here is derived from an EMBL/GenBank/DDBJ whole genome shotgun (WGS) entry which is preliminary data.</text>
</comment>
<evidence type="ECO:0000256" key="2">
    <source>
        <dbReference type="ARBA" id="ARBA00010385"/>
    </source>
</evidence>
<feature type="binding site" evidence="11">
    <location>
        <position position="505"/>
    </location>
    <ligand>
        <name>substrate</name>
    </ligand>
</feature>
<evidence type="ECO:0000256" key="8">
    <source>
        <dbReference type="ARBA" id="ARBA00022840"/>
    </source>
</evidence>
<dbReference type="Gene3D" id="3.30.1490.50">
    <property type="match status" value="1"/>
</dbReference>
<evidence type="ECO:0000256" key="5">
    <source>
        <dbReference type="ARBA" id="ARBA00022684"/>
    </source>
</evidence>
<dbReference type="Pfam" id="PF03917">
    <property type="entry name" value="GSH_synth_ATP"/>
    <property type="match status" value="1"/>
</dbReference>
<gene>
    <name evidence="15" type="ORF">DFL_002726</name>
</gene>
<comment type="pathway">
    <text evidence="1 10">Sulfur metabolism; glutathione biosynthesis; glutathione from L-cysteine and L-glutamate: step 2/2.</text>
</comment>
<keyword evidence="16" id="KW-1185">Reference proteome</keyword>
<feature type="binding site" evidence="11">
    <location>
        <begin position="446"/>
        <end position="449"/>
    </location>
    <ligand>
        <name>ATP</name>
        <dbReference type="ChEBI" id="CHEBI:30616"/>
    </ligand>
</feature>
<keyword evidence="8 10" id="KW-0067">ATP-binding</keyword>
<feature type="binding site" evidence="12">
    <location>
        <position position="154"/>
    </location>
    <ligand>
        <name>Mg(2+)</name>
        <dbReference type="ChEBI" id="CHEBI:18420"/>
    </ligand>
</feature>
<feature type="binding site" evidence="11">
    <location>
        <position position="513"/>
    </location>
    <ligand>
        <name>ATP</name>
        <dbReference type="ChEBI" id="CHEBI:30616"/>
    </ligand>
</feature>
<evidence type="ECO:0000256" key="7">
    <source>
        <dbReference type="ARBA" id="ARBA00022741"/>
    </source>
</evidence>
<organism evidence="15 16">
    <name type="scientific">Arthrobotrys flagrans</name>
    <name type="common">Nematode-trapping fungus</name>
    <name type="synonym">Trichothecium flagrans</name>
    <dbReference type="NCBI Taxonomy" id="97331"/>
    <lineage>
        <taxon>Eukaryota</taxon>
        <taxon>Fungi</taxon>
        <taxon>Dikarya</taxon>
        <taxon>Ascomycota</taxon>
        <taxon>Pezizomycotina</taxon>
        <taxon>Orbiliomycetes</taxon>
        <taxon>Orbiliales</taxon>
        <taxon>Orbiliaceae</taxon>
        <taxon>Arthrobotrys</taxon>
    </lineage>
</organism>
<feature type="binding site" evidence="11">
    <location>
        <position position="424"/>
    </location>
    <ligand>
        <name>ATP</name>
        <dbReference type="ChEBI" id="CHEBI:30616"/>
    </ligand>
</feature>
<evidence type="ECO:0000256" key="4">
    <source>
        <dbReference type="ARBA" id="ARBA00022598"/>
    </source>
</evidence>
<keyword evidence="6 10" id="KW-0479">Metal-binding</keyword>
<dbReference type="Gene3D" id="1.10.1080.10">
    <property type="entry name" value="Glutathione Synthetase, Chain A, domain 3"/>
    <property type="match status" value="1"/>
</dbReference>
<dbReference type="VEuPathDB" id="FungiDB:DFL_002726"/>
<dbReference type="GO" id="GO:0000287">
    <property type="term" value="F:magnesium ion binding"/>
    <property type="evidence" value="ECO:0007669"/>
    <property type="project" value="UniProtKB-UniRule"/>
</dbReference>
<dbReference type="EC" id="6.3.2.3" evidence="10"/>
<dbReference type="GO" id="GO:0043295">
    <property type="term" value="F:glutathione binding"/>
    <property type="evidence" value="ECO:0007669"/>
    <property type="project" value="UniProtKB-UniRule"/>
</dbReference>
<sequence>MSLYPSYPPNLTAEQLSYLITSFTDYSLSHGLIVRPAPTFIPTNPSNSLATPAPVTLWPSPFPRTHFEEARSLQPFYNLLYARVASDQSWLGDLNTSLSLVDDFISKLWAIHTRLKSENGYHHKYFLGLFRSDYMVHTSDSEFAPLGIRQVEFNTIASSFGALASKVSELHRYLWRSGAYPPTAEYINDLSLPRNEALERLAEGLAKAHEVYIQDVSPEANYTLETAASIGPNSSYGIMFVIQDGERNAFDQRWLEYHLTQKYGIRVFRVTFEEIRKYTHHVRPNYELLFVPPHAFDGKKQQVYEISVVYYRAGYGPGDYPGQEEWNTRYFLEESRAIKCPTVLTQLAGSKKVQQVLAEKRNLEKFIGNERGEEGVADRIFETFAAIHPMDESEAGLAARKLAFEEPHRFVLKPQREGGGNNIYKDKIPEFLRGLEEEKWQGYILMELIQPPEIENLVMRNGEMMQGKVVGELGVYGAVIWKDAEDGEPGDIDIVYNEEAGVLLRTKGSSLEEGGVAAGFGCVDSCVLVD</sequence>